<feature type="transmembrane region" description="Helical" evidence="11">
    <location>
        <begin position="5"/>
        <end position="27"/>
    </location>
</feature>
<evidence type="ECO:0000313" key="13">
    <source>
        <dbReference type="EMBL" id="SBW01778.1"/>
    </source>
</evidence>
<dbReference type="GO" id="GO:0006508">
    <property type="term" value="P:proteolysis"/>
    <property type="evidence" value="ECO:0007669"/>
    <property type="project" value="UniProtKB-KW"/>
</dbReference>
<dbReference type="Gene3D" id="2.30.42.10">
    <property type="match status" value="1"/>
</dbReference>
<keyword evidence="8 11" id="KW-1133">Transmembrane helix</keyword>
<evidence type="ECO:0000256" key="5">
    <source>
        <dbReference type="ARBA" id="ARBA00022692"/>
    </source>
</evidence>
<sequence length="363" mass="39932">MIIVYILIAILMFGLLIAVHEFGHFIAAKSLGVKVNEFAIGMGPRLFHTRRGETEYTLRLFPIGGFCAMEGEGEDSNDPRAFNNKPAWRRFIILVAGAFMNFLTGVLIFLFLSMGIGQYTTTTVGSFLEGFTAQGESGLMPGDRIVRVEGHAIYLNSDIQLFFSRGGDTLDLEVMRDGERVALDGLYMPYREYVRDGETVKLRGLTFAKKEASLSDKLRLTWYESIDTVRVVWISLGDLVSGAVGVRDMSGVVGIVGMMSDVGTQAQADAQENGQNWVAAVVMSILNFTALIAVNLAVMNLLPIPALDGGQILFLLVDKVYSLFSRRHISQKYLGYINAAGFLCLIGLMVVVAFSDVMKLFGR</sequence>
<evidence type="ECO:0000256" key="10">
    <source>
        <dbReference type="ARBA" id="ARBA00023136"/>
    </source>
</evidence>
<evidence type="ECO:0000256" key="7">
    <source>
        <dbReference type="ARBA" id="ARBA00022833"/>
    </source>
</evidence>
<evidence type="ECO:0000256" key="2">
    <source>
        <dbReference type="ARBA" id="ARBA00004141"/>
    </source>
</evidence>
<comment type="similarity">
    <text evidence="3">Belongs to the peptidase M50B family.</text>
</comment>
<keyword evidence="6 13" id="KW-0378">Hydrolase</keyword>
<dbReference type="GO" id="GO:0004222">
    <property type="term" value="F:metalloendopeptidase activity"/>
    <property type="evidence" value="ECO:0007669"/>
    <property type="project" value="InterPro"/>
</dbReference>
<dbReference type="AlphaFoldDB" id="A0A212JR23"/>
<feature type="transmembrane region" description="Helical" evidence="11">
    <location>
        <begin position="333"/>
        <end position="354"/>
    </location>
</feature>
<reference evidence="13" key="1">
    <citation type="submission" date="2016-04" db="EMBL/GenBank/DDBJ databases">
        <authorList>
            <person name="Evans L.H."/>
            <person name="Alamgir A."/>
            <person name="Owens N."/>
            <person name="Weber N.D."/>
            <person name="Virtaneva K."/>
            <person name="Barbian K."/>
            <person name="Babar A."/>
            <person name="Rosenke K."/>
        </authorList>
    </citation>
    <scope>NUCLEOTIDE SEQUENCE</scope>
    <source>
        <strain evidence="13">86</strain>
    </source>
</reference>
<keyword evidence="4 13" id="KW-0645">Protease</keyword>
<protein>
    <submittedName>
        <fullName evidence="13">RIP metalloprotease RseP</fullName>
        <ecNumber evidence="13">3.4.24.-</ecNumber>
    </submittedName>
</protein>
<keyword evidence="10 11" id="KW-0472">Membrane</keyword>
<dbReference type="EMBL" id="FLUN01000001">
    <property type="protein sequence ID" value="SBW01778.1"/>
    <property type="molecule type" value="Genomic_DNA"/>
</dbReference>
<evidence type="ECO:0000256" key="4">
    <source>
        <dbReference type="ARBA" id="ARBA00022670"/>
    </source>
</evidence>
<organism evidence="13">
    <name type="scientific">uncultured Eubacteriales bacterium</name>
    <dbReference type="NCBI Taxonomy" id="172733"/>
    <lineage>
        <taxon>Bacteria</taxon>
        <taxon>Bacillati</taxon>
        <taxon>Bacillota</taxon>
        <taxon>Clostridia</taxon>
        <taxon>Eubacteriales</taxon>
        <taxon>environmental samples</taxon>
    </lineage>
</organism>
<dbReference type="EC" id="3.4.24.-" evidence="13"/>
<comment type="cofactor">
    <cofactor evidence="1">
        <name>Zn(2+)</name>
        <dbReference type="ChEBI" id="CHEBI:29105"/>
    </cofactor>
</comment>
<proteinExistence type="inferred from homology"/>
<dbReference type="PANTHER" id="PTHR42837">
    <property type="entry name" value="REGULATOR OF SIGMA-E PROTEASE RSEP"/>
    <property type="match status" value="1"/>
</dbReference>
<evidence type="ECO:0000256" key="11">
    <source>
        <dbReference type="SAM" id="Phobius"/>
    </source>
</evidence>
<dbReference type="InterPro" id="IPR004387">
    <property type="entry name" value="Pept_M50_Zn"/>
</dbReference>
<dbReference type="PANTHER" id="PTHR42837:SF2">
    <property type="entry name" value="MEMBRANE METALLOPROTEASE ARASP2, CHLOROPLASTIC-RELATED"/>
    <property type="match status" value="1"/>
</dbReference>
<dbReference type="InterPro" id="IPR036034">
    <property type="entry name" value="PDZ_sf"/>
</dbReference>
<dbReference type="Pfam" id="PF02163">
    <property type="entry name" value="Peptidase_M50"/>
    <property type="match status" value="1"/>
</dbReference>
<dbReference type="InterPro" id="IPR008915">
    <property type="entry name" value="Peptidase_M50"/>
</dbReference>
<evidence type="ECO:0000259" key="12">
    <source>
        <dbReference type="Pfam" id="PF02163"/>
    </source>
</evidence>
<accession>A0A212JR23</accession>
<keyword evidence="5 11" id="KW-0812">Transmembrane</keyword>
<evidence type="ECO:0000256" key="6">
    <source>
        <dbReference type="ARBA" id="ARBA00022801"/>
    </source>
</evidence>
<evidence type="ECO:0000256" key="1">
    <source>
        <dbReference type="ARBA" id="ARBA00001947"/>
    </source>
</evidence>
<evidence type="ECO:0000256" key="9">
    <source>
        <dbReference type="ARBA" id="ARBA00023049"/>
    </source>
</evidence>
<dbReference type="CDD" id="cd06163">
    <property type="entry name" value="S2P-M50_PDZ_RseP-like"/>
    <property type="match status" value="1"/>
</dbReference>
<comment type="subcellular location">
    <subcellularLocation>
        <location evidence="2">Membrane</location>
        <topology evidence="2">Multi-pass membrane protein</topology>
    </subcellularLocation>
</comment>
<dbReference type="SUPFAM" id="SSF50156">
    <property type="entry name" value="PDZ domain-like"/>
    <property type="match status" value="1"/>
</dbReference>
<name>A0A212JR23_9FIRM</name>
<gene>
    <name evidence="13" type="primary">rseP</name>
    <name evidence="13" type="ORF">KL86CLO1_11543</name>
</gene>
<keyword evidence="7" id="KW-0862">Zinc</keyword>
<feature type="transmembrane region" description="Helical" evidence="11">
    <location>
        <begin position="91"/>
        <end position="112"/>
    </location>
</feature>
<feature type="domain" description="Peptidase M50" evidence="12">
    <location>
        <begin position="9"/>
        <end position="346"/>
    </location>
</feature>
<evidence type="ECO:0000256" key="8">
    <source>
        <dbReference type="ARBA" id="ARBA00022989"/>
    </source>
</evidence>
<evidence type="ECO:0000256" key="3">
    <source>
        <dbReference type="ARBA" id="ARBA00007931"/>
    </source>
</evidence>
<keyword evidence="9 13" id="KW-0482">Metalloprotease</keyword>
<feature type="transmembrane region" description="Helical" evidence="11">
    <location>
        <begin position="277"/>
        <end position="298"/>
    </location>
</feature>
<dbReference type="GO" id="GO:0016020">
    <property type="term" value="C:membrane"/>
    <property type="evidence" value="ECO:0007669"/>
    <property type="project" value="UniProtKB-SubCell"/>
</dbReference>